<keyword evidence="1" id="KW-1133">Transmembrane helix</keyword>
<feature type="transmembrane region" description="Helical" evidence="1">
    <location>
        <begin position="20"/>
        <end position="42"/>
    </location>
</feature>
<dbReference type="InterPro" id="IPR025328">
    <property type="entry name" value="DUF4234"/>
</dbReference>
<dbReference type="Proteomes" id="UP000471152">
    <property type="component" value="Unassembled WGS sequence"/>
</dbReference>
<evidence type="ECO:0000313" key="5">
    <source>
        <dbReference type="Proteomes" id="UP000468828"/>
    </source>
</evidence>
<feature type="transmembrane region" description="Helical" evidence="1">
    <location>
        <begin position="54"/>
        <end position="76"/>
    </location>
</feature>
<proteinExistence type="predicted"/>
<accession>A0A6P0H1P2</accession>
<evidence type="ECO:0000313" key="6">
    <source>
        <dbReference type="Proteomes" id="UP000471152"/>
    </source>
</evidence>
<reference evidence="3 5" key="1">
    <citation type="submission" date="2020-01" db="EMBL/GenBank/DDBJ databases">
        <title>the WGS Modestobacter muralis CPCC 204518.</title>
        <authorList>
            <person name="Jiang Z."/>
        </authorList>
    </citation>
    <scope>NUCLEOTIDE SEQUENCE [LARGE SCALE GENOMIC DNA]</scope>
    <source>
        <strain evidence="3 5">DSM 100205</strain>
    </source>
</reference>
<feature type="transmembrane region" description="Helical" evidence="1">
    <location>
        <begin position="96"/>
        <end position="116"/>
    </location>
</feature>
<evidence type="ECO:0000313" key="3">
    <source>
        <dbReference type="EMBL" id="NEK92724.1"/>
    </source>
</evidence>
<reference evidence="4 6" key="2">
    <citation type="submission" date="2020-02" db="EMBL/GenBank/DDBJ databases">
        <title>The WGS of Modestobacter muralis DSM 100205.</title>
        <authorList>
            <person name="Jiang Z."/>
        </authorList>
    </citation>
    <scope>NUCLEOTIDE SEQUENCE [LARGE SCALE GENOMIC DNA]</scope>
    <source>
        <strain evidence="4 6">DSM 100205</strain>
    </source>
</reference>
<keyword evidence="5" id="KW-1185">Reference proteome</keyword>
<evidence type="ECO:0000313" key="4">
    <source>
        <dbReference type="EMBL" id="NEN49491.1"/>
    </source>
</evidence>
<feature type="domain" description="DUF4234" evidence="2">
    <location>
        <begin position="19"/>
        <end position="122"/>
    </location>
</feature>
<dbReference type="AlphaFoldDB" id="A0A6P0H1P2"/>
<sequence length="132" mass="14102">MHAGVAPYGRPLGPVGKVRSTWAVIGLTIITLGLYSLYYHFATHEEMKQHSGEGVGGAVGLVLAIFTLGLVTPFVLPNEVGNLYARQGRPRPVSATTGLWVLLGSFILIGPLVWLIKSNGALNAYWRSMGAV</sequence>
<evidence type="ECO:0000259" key="2">
    <source>
        <dbReference type="Pfam" id="PF14018"/>
    </source>
</evidence>
<dbReference type="EMBL" id="JAAGWH010000003">
    <property type="protein sequence ID" value="NEK92724.1"/>
    <property type="molecule type" value="Genomic_DNA"/>
</dbReference>
<evidence type="ECO:0000256" key="1">
    <source>
        <dbReference type="SAM" id="Phobius"/>
    </source>
</evidence>
<keyword evidence="1" id="KW-0472">Membrane</keyword>
<protein>
    <submittedName>
        <fullName evidence="4">DUF4234 domain-containing protein</fullName>
    </submittedName>
</protein>
<gene>
    <name evidence="4" type="ORF">G3R41_00845</name>
    <name evidence="3" type="ORF">GCU67_00845</name>
</gene>
<organism evidence="4 6">
    <name type="scientific">Modestobacter muralis</name>
    <dbReference type="NCBI Taxonomy" id="1608614"/>
    <lineage>
        <taxon>Bacteria</taxon>
        <taxon>Bacillati</taxon>
        <taxon>Actinomycetota</taxon>
        <taxon>Actinomycetes</taxon>
        <taxon>Geodermatophilales</taxon>
        <taxon>Geodermatophilaceae</taxon>
        <taxon>Modestobacter</taxon>
    </lineage>
</organism>
<keyword evidence="1" id="KW-0812">Transmembrane</keyword>
<name>A0A6P0H1P2_9ACTN</name>
<dbReference type="Pfam" id="PF14018">
    <property type="entry name" value="DUF4234"/>
    <property type="match status" value="1"/>
</dbReference>
<comment type="caution">
    <text evidence="4">The sequence shown here is derived from an EMBL/GenBank/DDBJ whole genome shotgun (WGS) entry which is preliminary data.</text>
</comment>
<dbReference type="Proteomes" id="UP000468828">
    <property type="component" value="Unassembled WGS sequence"/>
</dbReference>
<dbReference type="RefSeq" id="WP_163609105.1">
    <property type="nucleotide sequence ID" value="NZ_JAAGWB010000003.1"/>
</dbReference>
<dbReference type="EMBL" id="JAAGWB010000003">
    <property type="protein sequence ID" value="NEN49491.1"/>
    <property type="molecule type" value="Genomic_DNA"/>
</dbReference>